<evidence type="ECO:0000313" key="10">
    <source>
        <dbReference type="EMBL" id="MDQ0998917.1"/>
    </source>
</evidence>
<evidence type="ECO:0000256" key="5">
    <source>
        <dbReference type="ARBA" id="ARBA00022857"/>
    </source>
</evidence>
<evidence type="ECO:0000256" key="3">
    <source>
        <dbReference type="ARBA" id="ARBA00022630"/>
    </source>
</evidence>
<evidence type="ECO:0000256" key="8">
    <source>
        <dbReference type="PIRNR" id="PIRNR000232"/>
    </source>
</evidence>
<keyword evidence="5 8" id="KW-0521">NADP</keyword>
<dbReference type="SUPFAM" id="SSF55469">
    <property type="entry name" value="FMN-dependent nitroreductase-like"/>
    <property type="match status" value="1"/>
</dbReference>
<dbReference type="EMBL" id="JAUSZT010000003">
    <property type="protein sequence ID" value="MDQ0998917.1"/>
    <property type="molecule type" value="Genomic_DNA"/>
</dbReference>
<feature type="domain" description="Nitroreductase" evidence="9">
    <location>
        <begin position="53"/>
        <end position="194"/>
    </location>
</feature>
<dbReference type="InterPro" id="IPR026021">
    <property type="entry name" value="YdjA-like"/>
</dbReference>
<dbReference type="Pfam" id="PF00881">
    <property type="entry name" value="Nitroreductase"/>
    <property type="match status" value="1"/>
</dbReference>
<dbReference type="Gene3D" id="3.40.109.10">
    <property type="entry name" value="NADH Oxidase"/>
    <property type="match status" value="1"/>
</dbReference>
<accession>A0ABU0SDY3</accession>
<comment type="similarity">
    <text evidence="2 8">Belongs to the nitroreductase family.</text>
</comment>
<name>A0ABU0SDY3_9HYPH</name>
<comment type="cofactor">
    <cofactor evidence="1 8">
        <name>FMN</name>
        <dbReference type="ChEBI" id="CHEBI:58210"/>
    </cofactor>
</comment>
<comment type="caution">
    <text evidence="10">The sequence shown here is derived from an EMBL/GenBank/DDBJ whole genome shotgun (WGS) entry which is preliminary data.</text>
</comment>
<dbReference type="Proteomes" id="UP001237780">
    <property type="component" value="Unassembled WGS sequence"/>
</dbReference>
<evidence type="ECO:0000256" key="7">
    <source>
        <dbReference type="ARBA" id="ARBA00023027"/>
    </source>
</evidence>
<dbReference type="PANTHER" id="PTHR43821">
    <property type="entry name" value="NAD(P)H NITROREDUCTASE YDJA-RELATED"/>
    <property type="match status" value="1"/>
</dbReference>
<keyword evidence="7 8" id="KW-0520">NAD</keyword>
<dbReference type="InterPro" id="IPR000415">
    <property type="entry name" value="Nitroreductase-like"/>
</dbReference>
<keyword evidence="3 8" id="KW-0285">Flavoprotein</keyword>
<dbReference type="PANTHER" id="PTHR43821:SF1">
    <property type="entry name" value="NAD(P)H NITROREDUCTASE YDJA-RELATED"/>
    <property type="match status" value="1"/>
</dbReference>
<sequence length="221" mass="24731">MSLLDRQNEAIVRAIVQQGRYDYSMNTSSSNPILDFLSTRSSTPISAIGLPGPSDEEIRKIITIASRVPDHGRLTPWRFILYRGDARVEVGKYLAELCEEREGPLTEQRREQELKRFARAPLVIGVVFSPVEHHIPEWEQFLSSGAAAMKLCLAANALGYVTNWISNWYSSDEKGRALLGLAPHERVTGFVHIGTCAQKVPERPRPEVDAVLSEYSGPWKG</sequence>
<dbReference type="InterPro" id="IPR029479">
    <property type="entry name" value="Nitroreductase"/>
</dbReference>
<keyword evidence="6 8" id="KW-0560">Oxidoreductase</keyword>
<keyword evidence="4 8" id="KW-0288">FMN</keyword>
<organism evidence="10 11">
    <name type="scientific">Phyllobacterium ifriqiyense</name>
    <dbReference type="NCBI Taxonomy" id="314238"/>
    <lineage>
        <taxon>Bacteria</taxon>
        <taxon>Pseudomonadati</taxon>
        <taxon>Pseudomonadota</taxon>
        <taxon>Alphaproteobacteria</taxon>
        <taxon>Hyphomicrobiales</taxon>
        <taxon>Phyllobacteriaceae</taxon>
        <taxon>Phyllobacterium</taxon>
    </lineage>
</organism>
<reference evidence="10 11" key="1">
    <citation type="submission" date="2023-07" db="EMBL/GenBank/DDBJ databases">
        <title>Comparative genomics of wheat-associated soil bacteria to identify genetic determinants of phenazine resistance.</title>
        <authorList>
            <person name="Mouncey N."/>
        </authorList>
    </citation>
    <scope>NUCLEOTIDE SEQUENCE [LARGE SCALE GENOMIC DNA]</scope>
    <source>
        <strain evidence="10 11">W4I11</strain>
    </source>
</reference>
<evidence type="ECO:0000256" key="1">
    <source>
        <dbReference type="ARBA" id="ARBA00001917"/>
    </source>
</evidence>
<evidence type="ECO:0000313" key="11">
    <source>
        <dbReference type="Proteomes" id="UP001237780"/>
    </source>
</evidence>
<proteinExistence type="inferred from homology"/>
<evidence type="ECO:0000256" key="4">
    <source>
        <dbReference type="ARBA" id="ARBA00022643"/>
    </source>
</evidence>
<evidence type="ECO:0000256" key="2">
    <source>
        <dbReference type="ARBA" id="ARBA00007118"/>
    </source>
</evidence>
<evidence type="ECO:0000259" key="9">
    <source>
        <dbReference type="Pfam" id="PF00881"/>
    </source>
</evidence>
<keyword evidence="11" id="KW-1185">Reference proteome</keyword>
<dbReference type="CDD" id="cd02135">
    <property type="entry name" value="YdjA-like"/>
    <property type="match status" value="1"/>
</dbReference>
<dbReference type="PIRSF" id="PIRSF000232">
    <property type="entry name" value="YdjA"/>
    <property type="match status" value="1"/>
</dbReference>
<dbReference type="EC" id="1.-.-.-" evidence="8"/>
<evidence type="ECO:0000256" key="6">
    <source>
        <dbReference type="ARBA" id="ARBA00023002"/>
    </source>
</evidence>
<protein>
    <recommendedName>
        <fullName evidence="8">Putative NAD(P)H nitroreductase</fullName>
        <ecNumber evidence="8">1.-.-.-</ecNumber>
    </recommendedName>
</protein>
<gene>
    <name evidence="10" type="ORF">QFZ34_004099</name>
</gene>
<dbReference type="InterPro" id="IPR052530">
    <property type="entry name" value="NAD(P)H_nitroreductase"/>
</dbReference>